<organism evidence="2 3">
    <name type="scientific">Galbibacter orientalis DSM 19592</name>
    <dbReference type="NCBI Taxonomy" id="926559"/>
    <lineage>
        <taxon>Bacteria</taxon>
        <taxon>Pseudomonadati</taxon>
        <taxon>Bacteroidota</taxon>
        <taxon>Flavobacteriia</taxon>
        <taxon>Flavobacteriales</taxon>
        <taxon>Flavobacteriaceae</taxon>
        <taxon>Galbibacter</taxon>
    </lineage>
</organism>
<evidence type="ECO:0000313" key="2">
    <source>
        <dbReference type="EMBL" id="EIJ38759.1"/>
    </source>
</evidence>
<dbReference type="AlphaFoldDB" id="I3C566"/>
<reference evidence="2 3" key="1">
    <citation type="submission" date="2012-02" db="EMBL/GenBank/DDBJ databases">
        <title>Improved High-Quality Draft genome of Joostella marina DSM 19592.</title>
        <authorList>
            <consortium name="US DOE Joint Genome Institute (JGI-PGF)"/>
            <person name="Lucas S."/>
            <person name="Copeland A."/>
            <person name="Lapidus A."/>
            <person name="Bruce D."/>
            <person name="Goodwin L."/>
            <person name="Pitluck S."/>
            <person name="Peters L."/>
            <person name="Chertkov O."/>
            <person name="Ovchinnikova G."/>
            <person name="Kyrpides N."/>
            <person name="Mavromatis K."/>
            <person name="Detter J.C."/>
            <person name="Han C."/>
            <person name="Land M."/>
            <person name="Hauser L."/>
            <person name="Markowitz V."/>
            <person name="Cheng J.-F."/>
            <person name="Hugenholtz P."/>
            <person name="Woyke T."/>
            <person name="Wu D."/>
            <person name="Tindall B."/>
            <person name="Brambilla E."/>
            <person name="Klenk H.-P."/>
            <person name="Eisen J.A."/>
        </authorList>
    </citation>
    <scope>NUCLEOTIDE SEQUENCE [LARGE SCALE GENOMIC DNA]</scope>
    <source>
        <strain evidence="2 3">DSM 19592</strain>
    </source>
</reference>
<keyword evidence="1" id="KW-0472">Membrane</keyword>
<evidence type="ECO:0000313" key="3">
    <source>
        <dbReference type="Proteomes" id="UP000004690"/>
    </source>
</evidence>
<proteinExistence type="predicted"/>
<feature type="transmembrane region" description="Helical" evidence="1">
    <location>
        <begin position="140"/>
        <end position="173"/>
    </location>
</feature>
<sequence>MNFNLLLEKIESSKSIDFGSVFGKAIELFKKTWGQGVLLVIVTFLLMLPALMILYVPIIGAAMAQSYNSEMSSEMSPAAMIPFFLLLLPVLLIIQTISLGLMAGFYKIVRSKDLNREVENNSLFMFLKKPYLGKLFKLSFFSLVIALLATLLCVFPVIYVSVPLAFISIIFAFNPELSAKETLKASFKLGNKKWLITFGLIVVSSFLAQMVGMILCGIGLLFTASFTYLPTYLVYKEAVGFDDDNEISQIGASEV</sequence>
<accession>I3C566</accession>
<keyword evidence="3" id="KW-1185">Reference proteome</keyword>
<feature type="transmembrane region" description="Helical" evidence="1">
    <location>
        <begin position="194"/>
        <end position="222"/>
    </location>
</feature>
<dbReference type="HOGENOM" id="CLU_1097082_0_0_10"/>
<feature type="transmembrane region" description="Helical" evidence="1">
    <location>
        <begin position="37"/>
        <end position="62"/>
    </location>
</feature>
<dbReference type="EMBL" id="JH651379">
    <property type="protein sequence ID" value="EIJ38759.1"/>
    <property type="molecule type" value="Genomic_DNA"/>
</dbReference>
<dbReference type="RefSeq" id="WP_008612037.1">
    <property type="nucleotide sequence ID" value="NZ_JH651379.1"/>
</dbReference>
<dbReference type="eggNOG" id="ENOG502ZAPM">
    <property type="taxonomic scope" value="Bacteria"/>
</dbReference>
<evidence type="ECO:0000256" key="1">
    <source>
        <dbReference type="SAM" id="Phobius"/>
    </source>
</evidence>
<dbReference type="STRING" id="926559.JoomaDRAFT_1752"/>
<keyword evidence="1" id="KW-0812">Transmembrane</keyword>
<keyword evidence="1" id="KW-1133">Transmembrane helix</keyword>
<name>I3C566_9FLAO</name>
<feature type="transmembrane region" description="Helical" evidence="1">
    <location>
        <begin position="83"/>
        <end position="106"/>
    </location>
</feature>
<dbReference type="Proteomes" id="UP000004690">
    <property type="component" value="Unassembled WGS sequence"/>
</dbReference>
<protein>
    <submittedName>
        <fullName evidence="2">Uncharacterized protein</fullName>
    </submittedName>
</protein>
<dbReference type="OrthoDB" id="1365379at2"/>
<gene>
    <name evidence="2" type="ORF">JoomaDRAFT_1752</name>
</gene>